<evidence type="ECO:0000259" key="1">
    <source>
        <dbReference type="PROSITE" id="PS50206"/>
    </source>
</evidence>
<dbReference type="EMBL" id="JAAGWH010000036">
    <property type="protein sequence ID" value="NEK95153.1"/>
    <property type="molecule type" value="Genomic_DNA"/>
</dbReference>
<comment type="caution">
    <text evidence="3">The sequence shown here is derived from an EMBL/GenBank/DDBJ whole genome shotgun (WGS) entry which is preliminary data.</text>
</comment>
<keyword evidence="4" id="KW-1185">Reference proteome</keyword>
<dbReference type="PANTHER" id="PTHR43031">
    <property type="entry name" value="FAD-DEPENDENT OXIDOREDUCTASE"/>
    <property type="match status" value="1"/>
</dbReference>
<feature type="domain" description="Rhodanese" evidence="1">
    <location>
        <begin position="73"/>
        <end position="158"/>
    </location>
</feature>
<name>A0A6P0H8C7_9ACTN</name>
<reference evidence="2 4" key="1">
    <citation type="submission" date="2020-01" db="EMBL/GenBank/DDBJ databases">
        <title>the WGS Modestobacter muralis CPCC 204518.</title>
        <authorList>
            <person name="Jiang Z."/>
        </authorList>
    </citation>
    <scope>NUCLEOTIDE SEQUENCE [LARGE SCALE GENOMIC DNA]</scope>
    <source>
        <strain evidence="2 4">DSM 100205</strain>
    </source>
</reference>
<dbReference type="SMART" id="SM00450">
    <property type="entry name" value="RHOD"/>
    <property type="match status" value="1"/>
</dbReference>
<accession>A0A6P0H8C7</accession>
<gene>
    <name evidence="3" type="ORF">G3R41_14025</name>
    <name evidence="2" type="ORF">GCU67_13375</name>
</gene>
<organism evidence="3 5">
    <name type="scientific">Modestobacter muralis</name>
    <dbReference type="NCBI Taxonomy" id="1608614"/>
    <lineage>
        <taxon>Bacteria</taxon>
        <taxon>Bacillati</taxon>
        <taxon>Actinomycetota</taxon>
        <taxon>Actinomycetes</taxon>
        <taxon>Geodermatophilales</taxon>
        <taxon>Geodermatophilaceae</taxon>
        <taxon>Modestobacter</taxon>
    </lineage>
</organism>
<reference evidence="3 5" key="2">
    <citation type="submission" date="2020-02" db="EMBL/GenBank/DDBJ databases">
        <title>The WGS of Modestobacter muralis DSM 100205.</title>
        <authorList>
            <person name="Jiang Z."/>
        </authorList>
    </citation>
    <scope>NUCLEOTIDE SEQUENCE [LARGE SCALE GENOMIC DNA]</scope>
    <source>
        <strain evidence="3 5">DSM 100205</strain>
    </source>
</reference>
<evidence type="ECO:0000313" key="2">
    <source>
        <dbReference type="EMBL" id="NEK95153.1"/>
    </source>
</evidence>
<dbReference type="Proteomes" id="UP000468828">
    <property type="component" value="Unassembled WGS sequence"/>
</dbReference>
<dbReference type="EMBL" id="JAAGWB010000038">
    <property type="protein sequence ID" value="NEN52041.1"/>
    <property type="molecule type" value="Genomic_DNA"/>
</dbReference>
<dbReference type="Proteomes" id="UP000471152">
    <property type="component" value="Unassembled WGS sequence"/>
</dbReference>
<dbReference type="CDD" id="cd00158">
    <property type="entry name" value="RHOD"/>
    <property type="match status" value="1"/>
</dbReference>
<dbReference type="PROSITE" id="PS50206">
    <property type="entry name" value="RHODANESE_3"/>
    <property type="match status" value="1"/>
</dbReference>
<evidence type="ECO:0000313" key="4">
    <source>
        <dbReference type="Proteomes" id="UP000468828"/>
    </source>
</evidence>
<dbReference type="AlphaFoldDB" id="A0A6P0H8C7"/>
<evidence type="ECO:0000313" key="3">
    <source>
        <dbReference type="EMBL" id="NEN52041.1"/>
    </source>
</evidence>
<protein>
    <submittedName>
        <fullName evidence="3">Rhodanese-like domain-containing protein</fullName>
    </submittedName>
</protein>
<dbReference type="SUPFAM" id="SSF52821">
    <property type="entry name" value="Rhodanese/Cell cycle control phosphatase"/>
    <property type="match status" value="1"/>
</dbReference>
<dbReference type="InterPro" id="IPR050229">
    <property type="entry name" value="GlpE_sulfurtransferase"/>
</dbReference>
<sequence length="167" mass="17210">MSVPNAWIDRTLRSGRLPGVARPCRKRVRLPPPGRRPQSFCVVHRRGLPVPEASPPLDRLPDIDAATAAALVGAGKAVLVDVREPGEWVAGHAPEAVHIPLGELRADSVPGDLPVVAICRSGNRSGKAADALAAAGRPVHNVTGGMKAWAAAGQSVISDSGDPGTVA</sequence>
<proteinExistence type="predicted"/>
<evidence type="ECO:0000313" key="5">
    <source>
        <dbReference type="Proteomes" id="UP000471152"/>
    </source>
</evidence>
<dbReference type="Pfam" id="PF00581">
    <property type="entry name" value="Rhodanese"/>
    <property type="match status" value="1"/>
</dbReference>
<dbReference type="PANTHER" id="PTHR43031:SF1">
    <property type="entry name" value="PYRIDINE NUCLEOTIDE-DISULPHIDE OXIDOREDUCTASE"/>
    <property type="match status" value="1"/>
</dbReference>
<dbReference type="InterPro" id="IPR036873">
    <property type="entry name" value="Rhodanese-like_dom_sf"/>
</dbReference>
<dbReference type="InterPro" id="IPR001763">
    <property type="entry name" value="Rhodanese-like_dom"/>
</dbReference>
<dbReference type="Gene3D" id="3.40.250.10">
    <property type="entry name" value="Rhodanese-like domain"/>
    <property type="match status" value="1"/>
</dbReference>